<reference evidence="1" key="1">
    <citation type="submission" date="2019-11" db="EMBL/GenBank/DDBJ databases">
        <title>Characterization of Clostridium perfringens isolates from swine manure treated agricultural soils.</title>
        <authorList>
            <person name="Wushke S.T."/>
        </authorList>
    </citation>
    <scope>NUCLEOTIDE SEQUENCE</scope>
    <source>
        <strain evidence="1">V2</strain>
    </source>
</reference>
<name>A0AAW9IRP9_CLOPF</name>
<accession>A0AAW9IRP9</accession>
<proteinExistence type="predicted"/>
<sequence length="47" mass="5403">MKRYLKYFSMGVIICLSFSSIGYDSSIKAKKKSTWNDAALKSMELFD</sequence>
<dbReference type="AlphaFoldDB" id="A0AAW9IRP9"/>
<feature type="non-terminal residue" evidence="1">
    <location>
        <position position="47"/>
    </location>
</feature>
<protein>
    <submittedName>
        <fullName evidence="1">Uncharacterized protein</fullName>
    </submittedName>
</protein>
<organism evidence="1 2">
    <name type="scientific">Clostridium perfringens</name>
    <dbReference type="NCBI Taxonomy" id="1502"/>
    <lineage>
        <taxon>Bacteria</taxon>
        <taxon>Bacillati</taxon>
        <taxon>Bacillota</taxon>
        <taxon>Clostridia</taxon>
        <taxon>Eubacteriales</taxon>
        <taxon>Clostridiaceae</taxon>
        <taxon>Clostridium</taxon>
    </lineage>
</organism>
<evidence type="ECO:0000313" key="2">
    <source>
        <dbReference type="Proteomes" id="UP001292368"/>
    </source>
</evidence>
<dbReference type="Proteomes" id="UP001292368">
    <property type="component" value="Unassembled WGS sequence"/>
</dbReference>
<gene>
    <name evidence="1" type="ORF">GNF77_18075</name>
</gene>
<comment type="caution">
    <text evidence="1">The sequence shown here is derived from an EMBL/GenBank/DDBJ whole genome shotgun (WGS) entry which is preliminary data.</text>
</comment>
<evidence type="ECO:0000313" key="1">
    <source>
        <dbReference type="EMBL" id="MDZ5010765.1"/>
    </source>
</evidence>
<dbReference type="EMBL" id="WNVM01000755">
    <property type="protein sequence ID" value="MDZ5010765.1"/>
    <property type="molecule type" value="Genomic_DNA"/>
</dbReference>